<dbReference type="Proteomes" id="UP000295468">
    <property type="component" value="Unassembled WGS sequence"/>
</dbReference>
<dbReference type="OrthoDB" id="1419334at2"/>
<dbReference type="RefSeq" id="WP_133643384.1">
    <property type="nucleotide sequence ID" value="NZ_SNYI01000001.1"/>
</dbReference>
<organism evidence="1 2">
    <name type="scientific">Zeaxanthinibacter enoshimensis</name>
    <dbReference type="NCBI Taxonomy" id="392009"/>
    <lineage>
        <taxon>Bacteria</taxon>
        <taxon>Pseudomonadati</taxon>
        <taxon>Bacteroidota</taxon>
        <taxon>Flavobacteriia</taxon>
        <taxon>Flavobacteriales</taxon>
        <taxon>Flavobacteriaceae</taxon>
        <taxon>Zeaxanthinibacter</taxon>
    </lineage>
</organism>
<evidence type="ECO:0000313" key="1">
    <source>
        <dbReference type="EMBL" id="TDQ33392.1"/>
    </source>
</evidence>
<sequence>MKYFGVLSRKEYYRRSPARQKTLLVKQHLFETRFRIRLQRNGTIPLVKEQAEEILVPRQEVVLDFYNFLQQQYATEIDHTYLEFFHQFNEEIFGLDQESQKLQALIHYKQLFRAINNGDFQFFRESAGPCGIPQVENSSKLETLQQQQQALQQNLSNSDLFLWYLFGDKEVFSIEKINESPDLHEFVEFERHLKVIIMLNFNYNFEPHLSFDNTATLTTTTQQELLQTQQTEDKGKFTDEMARRYLVERVFGK</sequence>
<reference evidence="1 2" key="1">
    <citation type="submission" date="2019-03" db="EMBL/GenBank/DDBJ databases">
        <title>Genomic Encyclopedia of Archaeal and Bacterial Type Strains, Phase II (KMG-II): from individual species to whole genera.</title>
        <authorList>
            <person name="Goeker M."/>
        </authorList>
    </citation>
    <scope>NUCLEOTIDE SEQUENCE [LARGE SCALE GENOMIC DNA]</scope>
    <source>
        <strain evidence="1 2">DSM 18435</strain>
    </source>
</reference>
<comment type="caution">
    <text evidence="1">The sequence shown here is derived from an EMBL/GenBank/DDBJ whole genome shotgun (WGS) entry which is preliminary data.</text>
</comment>
<dbReference type="AlphaFoldDB" id="A0A4R6TP63"/>
<keyword evidence="2" id="KW-1185">Reference proteome</keyword>
<name>A0A4R6TP63_9FLAO</name>
<accession>A0A4R6TP63</accession>
<gene>
    <name evidence="1" type="ORF">CLV82_1231</name>
</gene>
<dbReference type="EMBL" id="SNYI01000001">
    <property type="protein sequence ID" value="TDQ33392.1"/>
    <property type="molecule type" value="Genomic_DNA"/>
</dbReference>
<evidence type="ECO:0000313" key="2">
    <source>
        <dbReference type="Proteomes" id="UP000295468"/>
    </source>
</evidence>
<protein>
    <submittedName>
        <fullName evidence="1">Uncharacterized protein</fullName>
    </submittedName>
</protein>
<proteinExistence type="predicted"/>